<dbReference type="EMBL" id="VSSQ01056046">
    <property type="protein sequence ID" value="MPN09910.1"/>
    <property type="molecule type" value="Genomic_DNA"/>
</dbReference>
<protein>
    <submittedName>
        <fullName evidence="2">Uncharacterized protein</fullName>
    </submittedName>
</protein>
<dbReference type="AlphaFoldDB" id="A0A645F7P6"/>
<evidence type="ECO:0000256" key="1">
    <source>
        <dbReference type="SAM" id="MobiDB-lite"/>
    </source>
</evidence>
<gene>
    <name evidence="2" type="ORF">SDC9_157203</name>
</gene>
<comment type="caution">
    <text evidence="2">The sequence shown here is derived from an EMBL/GenBank/DDBJ whole genome shotgun (WGS) entry which is preliminary data.</text>
</comment>
<evidence type="ECO:0000313" key="2">
    <source>
        <dbReference type="EMBL" id="MPN09910.1"/>
    </source>
</evidence>
<sequence length="92" mass="9951">MHLQILIGGSRILIDSHTPGQTCDHAVGLNIEEISPSAHRLSDEQAKASHIGPCRKGYMLYTCKNISGNHRGDNAAVDGEAPVPDPHHSYEI</sequence>
<reference evidence="2" key="1">
    <citation type="submission" date="2019-08" db="EMBL/GenBank/DDBJ databases">
        <authorList>
            <person name="Kucharzyk K."/>
            <person name="Murdoch R.W."/>
            <person name="Higgins S."/>
            <person name="Loffler F."/>
        </authorList>
    </citation>
    <scope>NUCLEOTIDE SEQUENCE</scope>
</reference>
<accession>A0A645F7P6</accession>
<organism evidence="2">
    <name type="scientific">bioreactor metagenome</name>
    <dbReference type="NCBI Taxonomy" id="1076179"/>
    <lineage>
        <taxon>unclassified sequences</taxon>
        <taxon>metagenomes</taxon>
        <taxon>ecological metagenomes</taxon>
    </lineage>
</organism>
<name>A0A645F7P6_9ZZZZ</name>
<proteinExistence type="predicted"/>
<feature type="region of interest" description="Disordered" evidence="1">
    <location>
        <begin position="71"/>
        <end position="92"/>
    </location>
</feature>